<evidence type="ECO:0000313" key="3">
    <source>
        <dbReference type="Proteomes" id="UP000297982"/>
    </source>
</evidence>
<evidence type="ECO:0008006" key="4">
    <source>
        <dbReference type="Google" id="ProtNLM"/>
    </source>
</evidence>
<dbReference type="Proteomes" id="UP000297982">
    <property type="component" value="Unassembled WGS sequence"/>
</dbReference>
<keyword evidence="1" id="KW-0812">Transmembrane</keyword>
<feature type="transmembrane region" description="Helical" evidence="1">
    <location>
        <begin position="84"/>
        <end position="103"/>
    </location>
</feature>
<accession>A0A4Z0H4M8</accession>
<evidence type="ECO:0000313" key="2">
    <source>
        <dbReference type="EMBL" id="TGB05373.1"/>
    </source>
</evidence>
<dbReference type="EMBL" id="SRJC01000001">
    <property type="protein sequence ID" value="TGB05373.1"/>
    <property type="molecule type" value="Genomic_DNA"/>
</dbReference>
<protein>
    <recommendedName>
        <fullName evidence="4">Permease</fullName>
    </recommendedName>
</protein>
<name>A0A4Z0H4M8_9BACI</name>
<proteinExistence type="predicted"/>
<keyword evidence="1" id="KW-1133">Transmembrane helix</keyword>
<keyword evidence="3" id="KW-1185">Reference proteome</keyword>
<dbReference type="RefSeq" id="WP_135327505.1">
    <property type="nucleotide sequence ID" value="NZ_SRJC01000001.1"/>
</dbReference>
<evidence type="ECO:0000256" key="1">
    <source>
        <dbReference type="SAM" id="Phobius"/>
    </source>
</evidence>
<comment type="caution">
    <text evidence="2">The sequence shown here is derived from an EMBL/GenBank/DDBJ whole genome shotgun (WGS) entry which is preliminary data.</text>
</comment>
<organism evidence="2 3">
    <name type="scientific">Halobacillus salinus</name>
    <dbReference type="NCBI Taxonomy" id="192814"/>
    <lineage>
        <taxon>Bacteria</taxon>
        <taxon>Bacillati</taxon>
        <taxon>Bacillota</taxon>
        <taxon>Bacilli</taxon>
        <taxon>Bacillales</taxon>
        <taxon>Bacillaceae</taxon>
        <taxon>Halobacillus</taxon>
    </lineage>
</organism>
<gene>
    <name evidence="2" type="ORF">E4663_10400</name>
</gene>
<dbReference type="STRING" id="192814.GCA_900166575_02466"/>
<reference evidence="2 3" key="1">
    <citation type="journal article" date="2003" name="Int. J. Syst. Evol. Microbiol.">
        <title>Halobacillus salinus sp. nov., isolated from a salt lake on the coast of the East Sea in Korea.</title>
        <authorList>
            <person name="Yoon J.H."/>
            <person name="Kang K.H."/>
            <person name="Park Y.H."/>
        </authorList>
    </citation>
    <scope>NUCLEOTIDE SEQUENCE [LARGE SCALE GENOMIC DNA]</scope>
    <source>
        <strain evidence="2 3">HSL-3</strain>
    </source>
</reference>
<keyword evidence="1" id="KW-0472">Membrane</keyword>
<sequence length="117" mass="13638">METNRCRYCYKEIRDRDELVTASNWFRVRPFHYRCFELVEQEAKTIAGTWNPVNGTTGLVTVILMLVLVGVMWTTNILGGIGDILGALALYPVLLRVFSYFVFEMRLPKYIENKPRQ</sequence>
<feature type="transmembrane region" description="Helical" evidence="1">
    <location>
        <begin position="59"/>
        <end position="78"/>
    </location>
</feature>
<dbReference type="AlphaFoldDB" id="A0A4Z0H4M8"/>